<comment type="caution">
    <text evidence="1">The sequence shown here is derived from an EMBL/GenBank/DDBJ whole genome shotgun (WGS) entry which is preliminary data.</text>
</comment>
<accession>A0A2K0WLN0</accession>
<dbReference type="EMBL" id="MTQA01000054">
    <property type="protein sequence ID" value="PNP83181.1"/>
    <property type="molecule type" value="Genomic_DNA"/>
</dbReference>
<name>A0A2K0WLN0_GIBNY</name>
<keyword evidence="2" id="KW-1185">Reference proteome</keyword>
<organism evidence="1 2">
    <name type="scientific">Gibberella nygamai</name>
    <name type="common">Bean root rot disease fungus</name>
    <name type="synonym">Fusarium nygamai</name>
    <dbReference type="NCBI Taxonomy" id="42673"/>
    <lineage>
        <taxon>Eukaryota</taxon>
        <taxon>Fungi</taxon>
        <taxon>Dikarya</taxon>
        <taxon>Ascomycota</taxon>
        <taxon>Pezizomycotina</taxon>
        <taxon>Sordariomycetes</taxon>
        <taxon>Hypocreomycetidae</taxon>
        <taxon>Hypocreales</taxon>
        <taxon>Nectriaceae</taxon>
        <taxon>Fusarium</taxon>
        <taxon>Fusarium fujikuroi species complex</taxon>
    </lineage>
</organism>
<reference evidence="1 2" key="1">
    <citation type="submission" date="2017-06" db="EMBL/GenBank/DDBJ databases">
        <title>Genome of Fusarium nygamai isolate CS10214.</title>
        <authorList>
            <person name="Gardiner D.M."/>
            <person name="Obanor F."/>
            <person name="Kazan K."/>
        </authorList>
    </citation>
    <scope>NUCLEOTIDE SEQUENCE [LARGE SCALE GENOMIC DNA]</scope>
    <source>
        <strain evidence="1 2">CS10214</strain>
    </source>
</reference>
<proteinExistence type="predicted"/>
<evidence type="ECO:0000313" key="1">
    <source>
        <dbReference type="EMBL" id="PNP83181.1"/>
    </source>
</evidence>
<evidence type="ECO:0000313" key="2">
    <source>
        <dbReference type="Proteomes" id="UP000236664"/>
    </source>
</evidence>
<gene>
    <name evidence="1" type="ORF">FNYG_03503</name>
</gene>
<sequence>MFNDEVANRAANSIITGPEDLSEQEKYSFHDFLQEWCNARPISGTTAQVISDKMRESFFEKGKGFKTCWRDEGGLTVSSEFVRFKDGVTKAKAIETAIVNLDKCERAPVDRYNSELIIALARMRIVRFAKEGTGNPRHIPLNQRTLKCQLISDDFEEHYTITREIHDRLKARKIGRAYDVTI</sequence>
<dbReference type="OrthoDB" id="5101182at2759"/>
<dbReference type="Proteomes" id="UP000236664">
    <property type="component" value="Unassembled WGS sequence"/>
</dbReference>
<dbReference type="AlphaFoldDB" id="A0A2K0WLN0"/>
<protein>
    <submittedName>
        <fullName evidence="1">Uncharacterized protein</fullName>
    </submittedName>
</protein>